<dbReference type="Pfam" id="PF08291">
    <property type="entry name" value="Peptidase_M15_3"/>
    <property type="match status" value="1"/>
</dbReference>
<name>A0A6M4AU90_9SPHN</name>
<dbReference type="Gene3D" id="3.30.1380.10">
    <property type="match status" value="1"/>
</dbReference>
<evidence type="ECO:0000313" key="3">
    <source>
        <dbReference type="Proteomes" id="UP000503018"/>
    </source>
</evidence>
<dbReference type="SUPFAM" id="SSF55166">
    <property type="entry name" value="Hedgehog/DD-peptidase"/>
    <property type="match status" value="1"/>
</dbReference>
<keyword evidence="3" id="KW-1185">Reference proteome</keyword>
<feature type="domain" description="Peptidase M15A C-terminal" evidence="1">
    <location>
        <begin position="15"/>
        <end position="56"/>
    </location>
</feature>
<dbReference type="InterPro" id="IPR013230">
    <property type="entry name" value="Peptidase_M15A_C"/>
</dbReference>
<protein>
    <recommendedName>
        <fullName evidence="1">Peptidase M15A C-terminal domain-containing protein</fullName>
    </recommendedName>
</protein>
<gene>
    <name evidence="2" type="ORF">GV829_09785</name>
</gene>
<dbReference type="RefSeq" id="WP_169946214.1">
    <property type="nucleotide sequence ID" value="NZ_CP053015.1"/>
</dbReference>
<dbReference type="KEGG" id="slan:GV829_09785"/>
<sequence>MKLVKEEAIPAVGRVEVASAFRLEALNACSKGASNSRHLTFAALDLIPLDQPDTVTSFTKLCARWRQAGARSKWGLGAYYDPAKPQHNQVARFHVDGTGWRTWGFSYGRASSGCNSL</sequence>
<evidence type="ECO:0000259" key="1">
    <source>
        <dbReference type="Pfam" id="PF08291"/>
    </source>
</evidence>
<reference evidence="2 3" key="1">
    <citation type="submission" date="2020-01" db="EMBL/GenBank/DDBJ databases">
        <title>Sphingomonas sp. strain CSW-10.</title>
        <authorList>
            <person name="Chen W.-M."/>
        </authorList>
    </citation>
    <scope>NUCLEOTIDE SEQUENCE [LARGE SCALE GENOMIC DNA]</scope>
    <source>
        <strain evidence="2 3">CSW-10</strain>
    </source>
</reference>
<evidence type="ECO:0000313" key="2">
    <source>
        <dbReference type="EMBL" id="QJQ32698.1"/>
    </source>
</evidence>
<dbReference type="Proteomes" id="UP000503018">
    <property type="component" value="Chromosome"/>
</dbReference>
<accession>A0A6M4AU90</accession>
<organism evidence="2 3">
    <name type="scientific">Sphingomonas lacunae</name>
    <dbReference type="NCBI Taxonomy" id="2698828"/>
    <lineage>
        <taxon>Bacteria</taxon>
        <taxon>Pseudomonadati</taxon>
        <taxon>Pseudomonadota</taxon>
        <taxon>Alphaproteobacteria</taxon>
        <taxon>Sphingomonadales</taxon>
        <taxon>Sphingomonadaceae</taxon>
        <taxon>Sphingomonas</taxon>
    </lineage>
</organism>
<dbReference type="EMBL" id="CP053015">
    <property type="protein sequence ID" value="QJQ32698.1"/>
    <property type="molecule type" value="Genomic_DNA"/>
</dbReference>
<proteinExistence type="predicted"/>
<dbReference type="AlphaFoldDB" id="A0A6M4AU90"/>
<dbReference type="InterPro" id="IPR009045">
    <property type="entry name" value="Zn_M74/Hedgehog-like"/>
</dbReference>